<organism evidence="3 4">
    <name type="scientific">Formivibrio citricus</name>
    <dbReference type="NCBI Taxonomy" id="83765"/>
    <lineage>
        <taxon>Bacteria</taxon>
        <taxon>Pseudomonadati</taxon>
        <taxon>Pseudomonadota</taxon>
        <taxon>Betaproteobacteria</taxon>
        <taxon>Neisseriales</taxon>
        <taxon>Chitinibacteraceae</taxon>
        <taxon>Formivibrio</taxon>
    </lineage>
</organism>
<evidence type="ECO:0000313" key="3">
    <source>
        <dbReference type="EMBL" id="SFN57150.1"/>
    </source>
</evidence>
<accession>A0A1I5A496</accession>
<dbReference type="OrthoDB" id="8594082at2"/>
<evidence type="ECO:0000313" key="4">
    <source>
        <dbReference type="Proteomes" id="UP000242869"/>
    </source>
</evidence>
<evidence type="ECO:0000259" key="2">
    <source>
        <dbReference type="Pfam" id="PF00497"/>
    </source>
</evidence>
<dbReference type="Pfam" id="PF00497">
    <property type="entry name" value="SBP_bac_3"/>
    <property type="match status" value="1"/>
</dbReference>
<dbReference type="Gene3D" id="3.40.190.10">
    <property type="entry name" value="Periplasmic binding protein-like II"/>
    <property type="match status" value="2"/>
</dbReference>
<dbReference type="STRING" id="83765.SAMN05660284_01795"/>
<proteinExistence type="predicted"/>
<sequence length="241" mass="26733">MQKFVLLLLLALSSSFGVAGSPRVVCADIAPYCFVSDGVPQGFAYEVGKEIVQRLGYETKIEIMPLARALHTVQTEDNVISLWVGRTPDRERTVQWVSLLFTDGFYVYTLKGKPDGSTLEKARLLKVLGANIAAANTQAARKHGLNSIEAISSNDNNGRKLLAERIDGWVTTQSAAEYFINRHAIDPSLLIRGVMLDDYLAYVAASLGLEATEVNRWRNALQAMKRDGSLARLKTKYRIRQ</sequence>
<gene>
    <name evidence="3" type="ORF">SAMN05660284_01795</name>
</gene>
<dbReference type="AlphaFoldDB" id="A0A1I5A496"/>
<dbReference type="Proteomes" id="UP000242869">
    <property type="component" value="Unassembled WGS sequence"/>
</dbReference>
<dbReference type="EMBL" id="FOVE01000012">
    <property type="protein sequence ID" value="SFN57150.1"/>
    <property type="molecule type" value="Genomic_DNA"/>
</dbReference>
<name>A0A1I5A496_9NEIS</name>
<reference evidence="4" key="1">
    <citation type="submission" date="2016-10" db="EMBL/GenBank/DDBJ databases">
        <authorList>
            <person name="Varghese N."/>
            <person name="Submissions S."/>
        </authorList>
    </citation>
    <scope>NUCLEOTIDE SEQUENCE [LARGE SCALE GENOMIC DNA]</scope>
    <source>
        <strain evidence="4">DSM 6150</strain>
    </source>
</reference>
<feature type="chain" id="PRO_5017186443" evidence="1">
    <location>
        <begin position="20"/>
        <end position="241"/>
    </location>
</feature>
<feature type="signal peptide" evidence="1">
    <location>
        <begin position="1"/>
        <end position="19"/>
    </location>
</feature>
<protein>
    <submittedName>
        <fullName evidence="3">Polar amino acid transport system substrate-binding protein</fullName>
    </submittedName>
</protein>
<dbReference type="PANTHER" id="PTHR38834">
    <property type="entry name" value="PERIPLASMIC SUBSTRATE BINDING PROTEIN FAMILY 3"/>
    <property type="match status" value="1"/>
</dbReference>
<keyword evidence="4" id="KW-1185">Reference proteome</keyword>
<keyword evidence="1" id="KW-0732">Signal</keyword>
<evidence type="ECO:0000256" key="1">
    <source>
        <dbReference type="SAM" id="SignalP"/>
    </source>
</evidence>
<dbReference type="RefSeq" id="WP_091194812.1">
    <property type="nucleotide sequence ID" value="NZ_FOVE01000012.1"/>
</dbReference>
<dbReference type="InterPro" id="IPR001638">
    <property type="entry name" value="Solute-binding_3/MltF_N"/>
</dbReference>
<feature type="domain" description="Solute-binding protein family 3/N-terminal" evidence="2">
    <location>
        <begin position="25"/>
        <end position="237"/>
    </location>
</feature>
<dbReference type="SUPFAM" id="SSF53850">
    <property type="entry name" value="Periplasmic binding protein-like II"/>
    <property type="match status" value="1"/>
</dbReference>
<dbReference type="PANTHER" id="PTHR38834:SF3">
    <property type="entry name" value="SOLUTE-BINDING PROTEIN FAMILY 3_N-TERMINAL DOMAIN-CONTAINING PROTEIN"/>
    <property type="match status" value="1"/>
</dbReference>